<keyword evidence="4" id="KW-0812">Transmembrane</keyword>
<evidence type="ECO:0000256" key="7">
    <source>
        <dbReference type="ARBA" id="ARBA00023002"/>
    </source>
</evidence>
<dbReference type="InterPro" id="IPR002401">
    <property type="entry name" value="Cyt_P450_E_grp-I"/>
</dbReference>
<name>A0A7J0F5T3_9ERIC</name>
<evidence type="ECO:0000256" key="5">
    <source>
        <dbReference type="ARBA" id="ARBA00022723"/>
    </source>
</evidence>
<dbReference type="InterPro" id="IPR036396">
    <property type="entry name" value="Cyt_P450_sf"/>
</dbReference>
<evidence type="ECO:0000256" key="8">
    <source>
        <dbReference type="ARBA" id="ARBA00023004"/>
    </source>
</evidence>
<sequence>MFCFVFLCIVFKFFSQSRSNRHRNLPPSPPALPIIGHLHLIKSPVHRTLHSISQTLGPVFSLRFGSRLVVVVSSPSVIEECFTKNDTVLANRPRLIAGKYIGYNYTNVVTAPYGDHWRNLRRLMAVDIFSAARLNVSAAVRRDEINLLLNSLYKKSSNDFARVDLKSKFSGLSFNIITRIIAGKRYYGEELASSEEAGEFQELVRETFEQGGTSNPNDYLPILQWIDYGGYEKNLRRIHGKMDAILQGLINEHKGDKSGNNSMIDHLLSLQESEPEYYTDAIIRGLILFMSHNPDVVNSGNLDSLPSWISDHLGEGSSYMTDEVNQSSASPMEGSPSLETNPLVAIHSSVEEKNNIMTLEEPNSLRESYSFPPGVQARLPEEGETIVSARQGEVAFYEATFPAGLRFSIHPTIRNLFSLNSNPKPDQGWLYFKARYKKTLLGGYPSNVKGWKSKFFFVSGDEWEFPEGSPREGAPRVPRTRGVLALQQPSSAIRRQAKSFRGDLQVGGEDGAFFRASAPGLEVISLSFYFSGVHGVEDCGRGTSRRWSAELVGQHRTELRKIFPHIPDLTLLRWSGKKVLDLILNRYMNAPSSGSDPTSKSCSDSSLSIELESDAMSKRISFKKLDEKLKKSKNGSSGTHAPAKRVVIGEKRTGEGLANSPSKKGKVDDVRRGKGLIASPKATSSSNASTTPTTTSSRPEEGIGVRLLFGCSEKGGGGARLFPRRARVREQQANDELAKMKSDRDSFANKFERLGILIVELRKALGKAKESAVEEFKSSLEFVVAVEDSTSKYFGEGFDFCKVQFC</sequence>
<evidence type="ECO:0000256" key="11">
    <source>
        <dbReference type="SAM" id="MobiDB-lite"/>
    </source>
</evidence>
<evidence type="ECO:0000256" key="10">
    <source>
        <dbReference type="ARBA" id="ARBA00023136"/>
    </source>
</evidence>
<keyword evidence="14" id="KW-1185">Reference proteome</keyword>
<reference evidence="13 14" key="1">
    <citation type="submission" date="2019-07" db="EMBL/GenBank/DDBJ databases">
        <title>De Novo Assembly of kiwifruit Actinidia rufa.</title>
        <authorList>
            <person name="Sugita-Konishi S."/>
            <person name="Sato K."/>
            <person name="Mori E."/>
            <person name="Abe Y."/>
            <person name="Kisaki G."/>
            <person name="Hamano K."/>
            <person name="Suezawa K."/>
            <person name="Otani M."/>
            <person name="Fukuda T."/>
            <person name="Manabe T."/>
            <person name="Gomi K."/>
            <person name="Tabuchi M."/>
            <person name="Akimitsu K."/>
            <person name="Kataoka I."/>
        </authorList>
    </citation>
    <scope>NUCLEOTIDE SEQUENCE [LARGE SCALE GENOMIC DNA]</scope>
    <source>
        <strain evidence="14">cv. Fuchu</strain>
    </source>
</reference>
<dbReference type="EMBL" id="BJWL01000009">
    <property type="protein sequence ID" value="GFY93766.1"/>
    <property type="molecule type" value="Genomic_DNA"/>
</dbReference>
<evidence type="ECO:0000256" key="6">
    <source>
        <dbReference type="ARBA" id="ARBA00022989"/>
    </source>
</evidence>
<comment type="caution">
    <text evidence="13">The sequence shown here is derived from an EMBL/GenBank/DDBJ whole genome shotgun (WGS) entry which is preliminary data.</text>
</comment>
<dbReference type="InterPro" id="IPR001128">
    <property type="entry name" value="Cyt_P450"/>
</dbReference>
<keyword evidence="10" id="KW-0472">Membrane</keyword>
<evidence type="ECO:0000256" key="9">
    <source>
        <dbReference type="ARBA" id="ARBA00023033"/>
    </source>
</evidence>
<evidence type="ECO:0000256" key="12">
    <source>
        <dbReference type="SAM" id="SignalP"/>
    </source>
</evidence>
<keyword evidence="8" id="KW-0408">Iron</keyword>
<dbReference type="PANTHER" id="PTHR47947:SF62">
    <property type="entry name" value="CYTOCHROME P450, FAMILY 81, SUBFAMILY D, POLYPEPTIDE 5"/>
    <property type="match status" value="1"/>
</dbReference>
<feature type="region of interest" description="Disordered" evidence="11">
    <location>
        <begin position="629"/>
        <end position="700"/>
    </location>
</feature>
<keyword evidence="3" id="KW-0349">Heme</keyword>
<evidence type="ECO:0000256" key="4">
    <source>
        <dbReference type="ARBA" id="ARBA00022692"/>
    </source>
</evidence>
<feature type="chain" id="PRO_5029720783" evidence="12">
    <location>
        <begin position="20"/>
        <end position="806"/>
    </location>
</feature>
<gene>
    <name evidence="13" type="ORF">Acr_09g0002120</name>
</gene>
<dbReference type="OrthoDB" id="1055148at2759"/>
<dbReference type="Proteomes" id="UP000585474">
    <property type="component" value="Unassembled WGS sequence"/>
</dbReference>
<dbReference type="PANTHER" id="PTHR47947">
    <property type="entry name" value="CYTOCHROME P450 82C3-RELATED"/>
    <property type="match status" value="1"/>
</dbReference>
<evidence type="ECO:0000313" key="13">
    <source>
        <dbReference type="EMBL" id="GFY93766.1"/>
    </source>
</evidence>
<comment type="subcellular location">
    <subcellularLocation>
        <location evidence="1">Membrane</location>
        <topology evidence="1">Single-pass membrane protein</topology>
    </subcellularLocation>
</comment>
<dbReference type="GO" id="GO:0016020">
    <property type="term" value="C:membrane"/>
    <property type="evidence" value="ECO:0007669"/>
    <property type="project" value="UniProtKB-SubCell"/>
</dbReference>
<dbReference type="GO" id="GO:0020037">
    <property type="term" value="F:heme binding"/>
    <property type="evidence" value="ECO:0007669"/>
    <property type="project" value="InterPro"/>
</dbReference>
<evidence type="ECO:0000313" key="14">
    <source>
        <dbReference type="Proteomes" id="UP000585474"/>
    </source>
</evidence>
<accession>A0A7J0F5T3</accession>
<dbReference type="GO" id="GO:0004497">
    <property type="term" value="F:monooxygenase activity"/>
    <property type="evidence" value="ECO:0007669"/>
    <property type="project" value="UniProtKB-KW"/>
</dbReference>
<keyword evidence="7" id="KW-0560">Oxidoreductase</keyword>
<keyword evidence="6" id="KW-1133">Transmembrane helix</keyword>
<feature type="signal peptide" evidence="12">
    <location>
        <begin position="1"/>
        <end position="19"/>
    </location>
</feature>
<keyword evidence="9" id="KW-0503">Monooxygenase</keyword>
<organism evidence="13 14">
    <name type="scientific">Actinidia rufa</name>
    <dbReference type="NCBI Taxonomy" id="165716"/>
    <lineage>
        <taxon>Eukaryota</taxon>
        <taxon>Viridiplantae</taxon>
        <taxon>Streptophyta</taxon>
        <taxon>Embryophyta</taxon>
        <taxon>Tracheophyta</taxon>
        <taxon>Spermatophyta</taxon>
        <taxon>Magnoliopsida</taxon>
        <taxon>eudicotyledons</taxon>
        <taxon>Gunneridae</taxon>
        <taxon>Pentapetalae</taxon>
        <taxon>asterids</taxon>
        <taxon>Ericales</taxon>
        <taxon>Actinidiaceae</taxon>
        <taxon>Actinidia</taxon>
    </lineage>
</organism>
<comment type="similarity">
    <text evidence="2">Belongs to the cytochrome P450 family.</text>
</comment>
<evidence type="ECO:0000256" key="3">
    <source>
        <dbReference type="ARBA" id="ARBA00022617"/>
    </source>
</evidence>
<dbReference type="GO" id="GO:0005506">
    <property type="term" value="F:iron ion binding"/>
    <property type="evidence" value="ECO:0007669"/>
    <property type="project" value="InterPro"/>
</dbReference>
<dbReference type="SUPFAM" id="SSF48264">
    <property type="entry name" value="Cytochrome P450"/>
    <property type="match status" value="1"/>
</dbReference>
<proteinExistence type="inferred from homology"/>
<feature type="compositionally biased region" description="Low complexity" evidence="11">
    <location>
        <begin position="678"/>
        <end position="697"/>
    </location>
</feature>
<dbReference type="GO" id="GO:0016705">
    <property type="term" value="F:oxidoreductase activity, acting on paired donors, with incorporation or reduction of molecular oxygen"/>
    <property type="evidence" value="ECO:0007669"/>
    <property type="project" value="InterPro"/>
</dbReference>
<dbReference type="InterPro" id="IPR050651">
    <property type="entry name" value="Plant_Cytochrome_P450_Monoox"/>
</dbReference>
<dbReference type="AlphaFoldDB" id="A0A7J0F5T3"/>
<keyword evidence="12" id="KW-0732">Signal</keyword>
<protein>
    <submittedName>
        <fullName evidence="13">Cytochrome P450, family 81, subfamily H, polypeptide 1</fullName>
    </submittedName>
</protein>
<dbReference type="PRINTS" id="PR00463">
    <property type="entry name" value="EP450I"/>
</dbReference>
<keyword evidence="5" id="KW-0479">Metal-binding</keyword>
<evidence type="ECO:0000256" key="1">
    <source>
        <dbReference type="ARBA" id="ARBA00004167"/>
    </source>
</evidence>
<dbReference type="Pfam" id="PF00067">
    <property type="entry name" value="p450"/>
    <property type="match status" value="1"/>
</dbReference>
<evidence type="ECO:0000256" key="2">
    <source>
        <dbReference type="ARBA" id="ARBA00010617"/>
    </source>
</evidence>
<dbReference type="Gene3D" id="1.10.630.10">
    <property type="entry name" value="Cytochrome P450"/>
    <property type="match status" value="1"/>
</dbReference>